<gene>
    <name evidence="8" type="ORF">MUN33_05535</name>
</gene>
<comment type="caution">
    <text evidence="8">The sequence shown here is derived from an EMBL/GenBank/DDBJ whole genome shotgun (WGS) entry which is preliminary data.</text>
</comment>
<sequence>MQYTLAAVTNADGSLSSGWAIGLVAVIAVIGLAILAFVIAALVSVVTSSVLAVGGKAVWVLLILAFPILGAAAWFLWGRTGEFTKNDVALPAR</sequence>
<dbReference type="AlphaFoldDB" id="A0A9X1WN93"/>
<evidence type="ECO:0000259" key="7">
    <source>
        <dbReference type="Pfam" id="PF13396"/>
    </source>
</evidence>
<keyword evidence="2" id="KW-1003">Cell membrane</keyword>
<dbReference type="InterPro" id="IPR027379">
    <property type="entry name" value="CLS_N"/>
</dbReference>
<keyword evidence="3 6" id="KW-0812">Transmembrane</keyword>
<feature type="domain" description="Cardiolipin synthase N-terminal" evidence="7">
    <location>
        <begin position="37"/>
        <end position="79"/>
    </location>
</feature>
<evidence type="ECO:0000313" key="8">
    <source>
        <dbReference type="EMBL" id="MCJ7858181.1"/>
    </source>
</evidence>
<evidence type="ECO:0000256" key="3">
    <source>
        <dbReference type="ARBA" id="ARBA00022692"/>
    </source>
</evidence>
<dbReference type="EMBL" id="JALIEA010000011">
    <property type="protein sequence ID" value="MCJ7858181.1"/>
    <property type="molecule type" value="Genomic_DNA"/>
</dbReference>
<organism evidence="8 9">
    <name type="scientific">Corynebacterium kalidii</name>
    <dbReference type="NCBI Taxonomy" id="2931982"/>
    <lineage>
        <taxon>Bacteria</taxon>
        <taxon>Bacillati</taxon>
        <taxon>Actinomycetota</taxon>
        <taxon>Actinomycetes</taxon>
        <taxon>Mycobacteriales</taxon>
        <taxon>Corynebacteriaceae</taxon>
        <taxon>Corynebacterium</taxon>
    </lineage>
</organism>
<name>A0A9X1WN93_9CORY</name>
<evidence type="ECO:0000256" key="1">
    <source>
        <dbReference type="ARBA" id="ARBA00004651"/>
    </source>
</evidence>
<evidence type="ECO:0000313" key="9">
    <source>
        <dbReference type="Proteomes" id="UP001139207"/>
    </source>
</evidence>
<keyword evidence="4 6" id="KW-1133">Transmembrane helix</keyword>
<dbReference type="GO" id="GO:0005886">
    <property type="term" value="C:plasma membrane"/>
    <property type="evidence" value="ECO:0007669"/>
    <property type="project" value="UniProtKB-SubCell"/>
</dbReference>
<proteinExistence type="predicted"/>
<evidence type="ECO:0000256" key="4">
    <source>
        <dbReference type="ARBA" id="ARBA00022989"/>
    </source>
</evidence>
<evidence type="ECO:0000256" key="2">
    <source>
        <dbReference type="ARBA" id="ARBA00022475"/>
    </source>
</evidence>
<dbReference type="RefSeq" id="WP_244803882.1">
    <property type="nucleotide sequence ID" value="NZ_JALIEA010000011.1"/>
</dbReference>
<feature type="transmembrane region" description="Helical" evidence="6">
    <location>
        <begin position="20"/>
        <end position="46"/>
    </location>
</feature>
<keyword evidence="5 6" id="KW-0472">Membrane</keyword>
<accession>A0A9X1WN93</accession>
<evidence type="ECO:0000256" key="5">
    <source>
        <dbReference type="ARBA" id="ARBA00023136"/>
    </source>
</evidence>
<dbReference type="Pfam" id="PF13396">
    <property type="entry name" value="PLDc_N"/>
    <property type="match status" value="1"/>
</dbReference>
<reference evidence="8" key="1">
    <citation type="submission" date="2022-04" db="EMBL/GenBank/DDBJ databases">
        <title>Corynebacterium kalidii LD5P10.</title>
        <authorList>
            <person name="Sun J.Q."/>
        </authorList>
    </citation>
    <scope>NUCLEOTIDE SEQUENCE</scope>
    <source>
        <strain evidence="8">LD5P10</strain>
    </source>
</reference>
<protein>
    <submittedName>
        <fullName evidence="8">PLDc N-terminal domain-containing protein</fullName>
    </submittedName>
</protein>
<feature type="transmembrane region" description="Helical" evidence="6">
    <location>
        <begin position="58"/>
        <end position="77"/>
    </location>
</feature>
<dbReference type="Proteomes" id="UP001139207">
    <property type="component" value="Unassembled WGS sequence"/>
</dbReference>
<evidence type="ECO:0000256" key="6">
    <source>
        <dbReference type="SAM" id="Phobius"/>
    </source>
</evidence>
<keyword evidence="9" id="KW-1185">Reference proteome</keyword>
<comment type="subcellular location">
    <subcellularLocation>
        <location evidence="1">Cell membrane</location>
        <topology evidence="1">Multi-pass membrane protein</topology>
    </subcellularLocation>
</comment>